<keyword evidence="2" id="KW-1185">Reference proteome</keyword>
<dbReference type="EMBL" id="JAHKNI010000014">
    <property type="protein sequence ID" value="MBU3066308.1"/>
    <property type="molecule type" value="Genomic_DNA"/>
</dbReference>
<evidence type="ECO:0008006" key="3">
    <source>
        <dbReference type="Google" id="ProtNLM"/>
    </source>
</evidence>
<name>A0ABS6B850_9NOCA</name>
<dbReference type="Proteomes" id="UP000733379">
    <property type="component" value="Unassembled WGS sequence"/>
</dbReference>
<dbReference type="RefSeq" id="WP_215922576.1">
    <property type="nucleotide sequence ID" value="NZ_JAHKNI010000014.1"/>
</dbReference>
<comment type="caution">
    <text evidence="1">The sequence shown here is derived from an EMBL/GenBank/DDBJ whole genome shotgun (WGS) entry which is preliminary data.</text>
</comment>
<proteinExistence type="predicted"/>
<evidence type="ECO:0000313" key="2">
    <source>
        <dbReference type="Proteomes" id="UP000733379"/>
    </source>
</evidence>
<protein>
    <recommendedName>
        <fullName evidence="3">GntR C-terminal domain-containing protein</fullName>
    </recommendedName>
</protein>
<accession>A0ABS6B850</accession>
<organism evidence="1 2">
    <name type="scientific">Nocardia albiluteola</name>
    <dbReference type="NCBI Taxonomy" id="2842303"/>
    <lineage>
        <taxon>Bacteria</taxon>
        <taxon>Bacillati</taxon>
        <taxon>Actinomycetota</taxon>
        <taxon>Actinomycetes</taxon>
        <taxon>Mycobacteriales</taxon>
        <taxon>Nocardiaceae</taxon>
        <taxon>Nocardia</taxon>
    </lineage>
</organism>
<sequence length="33" mass="4010">MVDLIESRDQDAVERYLREHIQQARGRWAKPQD</sequence>
<evidence type="ECO:0000313" key="1">
    <source>
        <dbReference type="EMBL" id="MBU3066308.1"/>
    </source>
</evidence>
<gene>
    <name evidence="1" type="ORF">KO481_32915</name>
</gene>
<reference evidence="1 2" key="1">
    <citation type="submission" date="2021-06" db="EMBL/GenBank/DDBJ databases">
        <title>Actinomycetes sequencing.</title>
        <authorList>
            <person name="Shan Q."/>
        </authorList>
    </citation>
    <scope>NUCLEOTIDE SEQUENCE [LARGE SCALE GENOMIC DNA]</scope>
    <source>
        <strain evidence="1 2">NEAU-G5</strain>
    </source>
</reference>